<gene>
    <name evidence="1" type="ORF">NDU88_004134</name>
</gene>
<evidence type="ECO:0000313" key="1">
    <source>
        <dbReference type="EMBL" id="KAJ1216533.1"/>
    </source>
</evidence>
<evidence type="ECO:0000313" key="2">
    <source>
        <dbReference type="Proteomes" id="UP001066276"/>
    </source>
</evidence>
<organism evidence="1 2">
    <name type="scientific">Pleurodeles waltl</name>
    <name type="common">Iberian ribbed newt</name>
    <dbReference type="NCBI Taxonomy" id="8319"/>
    <lineage>
        <taxon>Eukaryota</taxon>
        <taxon>Metazoa</taxon>
        <taxon>Chordata</taxon>
        <taxon>Craniata</taxon>
        <taxon>Vertebrata</taxon>
        <taxon>Euteleostomi</taxon>
        <taxon>Amphibia</taxon>
        <taxon>Batrachia</taxon>
        <taxon>Caudata</taxon>
        <taxon>Salamandroidea</taxon>
        <taxon>Salamandridae</taxon>
        <taxon>Pleurodelinae</taxon>
        <taxon>Pleurodeles</taxon>
    </lineage>
</organism>
<dbReference type="AlphaFoldDB" id="A0AAV7WVN8"/>
<sequence>MQDQVLKTEGPIMDPEIAAVIKQLAMGRTLGSDGIPLQLFKTSQSDLTKCVLEVYETSRKQERLPQSSREEFIIMLPKPGGGLLDLYLDL</sequence>
<dbReference type="Proteomes" id="UP001066276">
    <property type="component" value="Chromosome 1_1"/>
</dbReference>
<dbReference type="EMBL" id="JANPWB010000001">
    <property type="protein sequence ID" value="KAJ1216533.1"/>
    <property type="molecule type" value="Genomic_DNA"/>
</dbReference>
<accession>A0AAV7WVN8</accession>
<comment type="caution">
    <text evidence="1">The sequence shown here is derived from an EMBL/GenBank/DDBJ whole genome shotgun (WGS) entry which is preliminary data.</text>
</comment>
<keyword evidence="2" id="KW-1185">Reference proteome</keyword>
<reference evidence="1" key="1">
    <citation type="journal article" date="2022" name="bioRxiv">
        <title>Sequencing and chromosome-scale assembly of the giantPleurodeles waltlgenome.</title>
        <authorList>
            <person name="Brown T."/>
            <person name="Elewa A."/>
            <person name="Iarovenko S."/>
            <person name="Subramanian E."/>
            <person name="Araus A.J."/>
            <person name="Petzold A."/>
            <person name="Susuki M."/>
            <person name="Suzuki K.-i.T."/>
            <person name="Hayashi T."/>
            <person name="Toyoda A."/>
            <person name="Oliveira C."/>
            <person name="Osipova E."/>
            <person name="Leigh N.D."/>
            <person name="Simon A."/>
            <person name="Yun M.H."/>
        </authorList>
    </citation>
    <scope>NUCLEOTIDE SEQUENCE</scope>
    <source>
        <strain evidence="1">20211129_DDA</strain>
        <tissue evidence="1">Liver</tissue>
    </source>
</reference>
<protein>
    <submittedName>
        <fullName evidence="1">Uncharacterized protein</fullName>
    </submittedName>
</protein>
<name>A0AAV7WVN8_PLEWA</name>
<proteinExistence type="predicted"/>